<accession>A0A150FYR2</accession>
<keyword evidence="2" id="KW-1185">Reference proteome</keyword>
<organism evidence="1 2">
    <name type="scientific">Gonium pectorale</name>
    <name type="common">Green alga</name>
    <dbReference type="NCBI Taxonomy" id="33097"/>
    <lineage>
        <taxon>Eukaryota</taxon>
        <taxon>Viridiplantae</taxon>
        <taxon>Chlorophyta</taxon>
        <taxon>core chlorophytes</taxon>
        <taxon>Chlorophyceae</taxon>
        <taxon>CS clade</taxon>
        <taxon>Chlamydomonadales</taxon>
        <taxon>Volvocaceae</taxon>
        <taxon>Gonium</taxon>
    </lineage>
</organism>
<sequence length="68" mass="8371">MGPYQKRPVLQLQQMQQHWLGVQQQPSLKLQQYLVLQQQYWQQQHLLGQQQQQWQQWLQLQLHLLGVL</sequence>
<dbReference type="EMBL" id="LSYV01000159">
    <property type="protein sequence ID" value="KXZ42345.1"/>
    <property type="molecule type" value="Genomic_DNA"/>
</dbReference>
<proteinExistence type="predicted"/>
<gene>
    <name evidence="1" type="ORF">GPECTOR_159g113</name>
</gene>
<evidence type="ECO:0000313" key="1">
    <source>
        <dbReference type="EMBL" id="KXZ42345.1"/>
    </source>
</evidence>
<comment type="caution">
    <text evidence="1">The sequence shown here is derived from an EMBL/GenBank/DDBJ whole genome shotgun (WGS) entry which is preliminary data.</text>
</comment>
<protein>
    <submittedName>
        <fullName evidence="1">Uncharacterized protein</fullName>
    </submittedName>
</protein>
<dbReference type="Proteomes" id="UP000075714">
    <property type="component" value="Unassembled WGS sequence"/>
</dbReference>
<name>A0A150FYR2_GONPE</name>
<dbReference type="AlphaFoldDB" id="A0A150FYR2"/>
<evidence type="ECO:0000313" key="2">
    <source>
        <dbReference type="Proteomes" id="UP000075714"/>
    </source>
</evidence>
<reference evidence="2" key="1">
    <citation type="journal article" date="2016" name="Nat. Commun.">
        <title>The Gonium pectorale genome demonstrates co-option of cell cycle regulation during the evolution of multicellularity.</title>
        <authorList>
            <person name="Hanschen E.R."/>
            <person name="Marriage T.N."/>
            <person name="Ferris P.J."/>
            <person name="Hamaji T."/>
            <person name="Toyoda A."/>
            <person name="Fujiyama A."/>
            <person name="Neme R."/>
            <person name="Noguchi H."/>
            <person name="Minakuchi Y."/>
            <person name="Suzuki M."/>
            <person name="Kawai-Toyooka H."/>
            <person name="Smith D.R."/>
            <person name="Sparks H."/>
            <person name="Anderson J."/>
            <person name="Bakaric R."/>
            <person name="Luria V."/>
            <person name="Karger A."/>
            <person name="Kirschner M.W."/>
            <person name="Durand P.M."/>
            <person name="Michod R.E."/>
            <person name="Nozaki H."/>
            <person name="Olson B.J."/>
        </authorList>
    </citation>
    <scope>NUCLEOTIDE SEQUENCE [LARGE SCALE GENOMIC DNA]</scope>
    <source>
        <strain evidence="2">NIES-2863</strain>
    </source>
</reference>